<name>A0A8J6NEQ7_9CHLR</name>
<gene>
    <name evidence="1" type="ORF">H8E29_01625</name>
</gene>
<dbReference type="Proteomes" id="UP000614469">
    <property type="component" value="Unassembled WGS sequence"/>
</dbReference>
<sequence>MKKITSSQMQQIHSALIQALDDLSYKDFAGKDFFFFKYERHVFLGDFVTILMEEYFYNAEIAIYKKLSIDLAQIRYRDKYHSYELKTKYQNKHVVVLGEFLNTFCLESGEVDWGKLIEFNSTKK</sequence>
<dbReference type="EMBL" id="JACNJN010000033">
    <property type="protein sequence ID" value="MBC8333938.1"/>
    <property type="molecule type" value="Genomic_DNA"/>
</dbReference>
<reference evidence="1 2" key="1">
    <citation type="submission" date="2020-08" db="EMBL/GenBank/DDBJ databases">
        <title>Bridging the membrane lipid divide: bacteria of the FCB group superphylum have the potential to synthesize archaeal ether lipids.</title>
        <authorList>
            <person name="Villanueva L."/>
            <person name="Von Meijenfeldt F.A.B."/>
            <person name="Westbye A.B."/>
            <person name="Yadav S."/>
            <person name="Hopmans E.C."/>
            <person name="Dutilh B.E."/>
            <person name="Sinninghe Damste J.S."/>
        </authorList>
    </citation>
    <scope>NUCLEOTIDE SEQUENCE [LARGE SCALE GENOMIC DNA]</scope>
    <source>
        <strain evidence="1">NIOZ-UU36</strain>
    </source>
</reference>
<proteinExistence type="predicted"/>
<evidence type="ECO:0000313" key="2">
    <source>
        <dbReference type="Proteomes" id="UP000614469"/>
    </source>
</evidence>
<comment type="caution">
    <text evidence="1">The sequence shown here is derived from an EMBL/GenBank/DDBJ whole genome shotgun (WGS) entry which is preliminary data.</text>
</comment>
<evidence type="ECO:0000313" key="1">
    <source>
        <dbReference type="EMBL" id="MBC8333938.1"/>
    </source>
</evidence>
<protein>
    <submittedName>
        <fullName evidence="1">Uncharacterized protein</fullName>
    </submittedName>
</protein>
<accession>A0A8J6NEQ7</accession>
<dbReference type="AlphaFoldDB" id="A0A8J6NEQ7"/>
<organism evidence="1 2">
    <name type="scientific">Candidatus Desulfolinea nitratireducens</name>
    <dbReference type="NCBI Taxonomy" id="2841698"/>
    <lineage>
        <taxon>Bacteria</taxon>
        <taxon>Bacillati</taxon>
        <taxon>Chloroflexota</taxon>
        <taxon>Anaerolineae</taxon>
        <taxon>Anaerolineales</taxon>
        <taxon>Anaerolineales incertae sedis</taxon>
        <taxon>Candidatus Desulfolinea</taxon>
    </lineage>
</organism>